<evidence type="ECO:0000256" key="1">
    <source>
        <dbReference type="SAM" id="MobiDB-lite"/>
    </source>
</evidence>
<organism evidence="2 3">
    <name type="scientific">Lithohypha guttulata</name>
    <dbReference type="NCBI Taxonomy" id="1690604"/>
    <lineage>
        <taxon>Eukaryota</taxon>
        <taxon>Fungi</taxon>
        <taxon>Dikarya</taxon>
        <taxon>Ascomycota</taxon>
        <taxon>Pezizomycotina</taxon>
        <taxon>Eurotiomycetes</taxon>
        <taxon>Chaetothyriomycetidae</taxon>
        <taxon>Chaetothyriales</taxon>
        <taxon>Trichomeriaceae</taxon>
        <taxon>Lithohypha</taxon>
    </lineage>
</organism>
<evidence type="ECO:0000313" key="2">
    <source>
        <dbReference type="EMBL" id="KAK5088949.1"/>
    </source>
</evidence>
<sequence length="160" mass="17799">MSDSRAPKNTDAMSGRDILESQSSWKTPEQVAASGQESKDLNATANSQQQHILVTEVLPTHPSQDKKVKVSPITDFETVSAAFYKRHIQTPQATGQPDRAAFRRRSTINLADGVLRFNETCGQMSQDSDGSICYQHNVFANDHQCSCGTKKRRKEGEDRE</sequence>
<keyword evidence="3" id="KW-1185">Reference proteome</keyword>
<proteinExistence type="predicted"/>
<feature type="region of interest" description="Disordered" evidence="1">
    <location>
        <begin position="1"/>
        <end position="48"/>
    </location>
</feature>
<comment type="caution">
    <text evidence="2">The sequence shown here is derived from an EMBL/GenBank/DDBJ whole genome shotgun (WGS) entry which is preliminary data.</text>
</comment>
<gene>
    <name evidence="2" type="ORF">LTR05_003173</name>
</gene>
<accession>A0AAN7YJQ5</accession>
<dbReference type="AlphaFoldDB" id="A0AAN7YJQ5"/>
<name>A0AAN7YJQ5_9EURO</name>
<protein>
    <submittedName>
        <fullName evidence="2">Uncharacterized protein</fullName>
    </submittedName>
</protein>
<dbReference type="Proteomes" id="UP001309876">
    <property type="component" value="Unassembled WGS sequence"/>
</dbReference>
<reference evidence="2 3" key="1">
    <citation type="submission" date="2023-08" db="EMBL/GenBank/DDBJ databases">
        <title>Black Yeasts Isolated from many extreme environments.</title>
        <authorList>
            <person name="Coleine C."/>
            <person name="Stajich J.E."/>
            <person name="Selbmann L."/>
        </authorList>
    </citation>
    <scope>NUCLEOTIDE SEQUENCE [LARGE SCALE GENOMIC DNA]</scope>
    <source>
        <strain evidence="2 3">CCFEE 5910</strain>
    </source>
</reference>
<evidence type="ECO:0000313" key="3">
    <source>
        <dbReference type="Proteomes" id="UP001309876"/>
    </source>
</evidence>
<dbReference type="EMBL" id="JAVRRJ010000002">
    <property type="protein sequence ID" value="KAK5088949.1"/>
    <property type="molecule type" value="Genomic_DNA"/>
</dbReference>
<feature type="compositionally biased region" description="Polar residues" evidence="1">
    <location>
        <begin position="20"/>
        <end position="48"/>
    </location>
</feature>